<sequence length="19" mass="2157">MSFFPNSSEAVARIDLYPI</sequence>
<dbReference type="AlphaFoldDB" id="A0A0A9B7N4"/>
<proteinExistence type="predicted"/>
<protein>
    <submittedName>
        <fullName evidence="1">Uncharacterized protein</fullName>
    </submittedName>
</protein>
<name>A0A0A9B7N4_ARUDO</name>
<accession>A0A0A9B7N4</accession>
<evidence type="ECO:0000313" key="1">
    <source>
        <dbReference type="EMBL" id="JAD57215.1"/>
    </source>
</evidence>
<dbReference type="EMBL" id="GBRH01240680">
    <property type="protein sequence ID" value="JAD57215.1"/>
    <property type="molecule type" value="Transcribed_RNA"/>
</dbReference>
<organism evidence="1">
    <name type="scientific">Arundo donax</name>
    <name type="common">Giant reed</name>
    <name type="synonym">Donax arundinaceus</name>
    <dbReference type="NCBI Taxonomy" id="35708"/>
    <lineage>
        <taxon>Eukaryota</taxon>
        <taxon>Viridiplantae</taxon>
        <taxon>Streptophyta</taxon>
        <taxon>Embryophyta</taxon>
        <taxon>Tracheophyta</taxon>
        <taxon>Spermatophyta</taxon>
        <taxon>Magnoliopsida</taxon>
        <taxon>Liliopsida</taxon>
        <taxon>Poales</taxon>
        <taxon>Poaceae</taxon>
        <taxon>PACMAD clade</taxon>
        <taxon>Arundinoideae</taxon>
        <taxon>Arundineae</taxon>
        <taxon>Arundo</taxon>
    </lineage>
</organism>
<reference evidence="1" key="1">
    <citation type="submission" date="2014-09" db="EMBL/GenBank/DDBJ databases">
        <authorList>
            <person name="Magalhaes I.L.F."/>
            <person name="Oliveira U."/>
            <person name="Santos F.R."/>
            <person name="Vidigal T.H.D.A."/>
            <person name="Brescovit A.D."/>
            <person name="Santos A.J."/>
        </authorList>
    </citation>
    <scope>NUCLEOTIDE SEQUENCE</scope>
    <source>
        <tissue evidence="1">Shoot tissue taken approximately 20 cm above the soil surface</tissue>
    </source>
</reference>
<reference evidence="1" key="2">
    <citation type="journal article" date="2015" name="Data Brief">
        <title>Shoot transcriptome of the giant reed, Arundo donax.</title>
        <authorList>
            <person name="Barrero R.A."/>
            <person name="Guerrero F.D."/>
            <person name="Moolhuijzen P."/>
            <person name="Goolsby J.A."/>
            <person name="Tidwell J."/>
            <person name="Bellgard S.E."/>
            <person name="Bellgard M.I."/>
        </authorList>
    </citation>
    <scope>NUCLEOTIDE SEQUENCE</scope>
    <source>
        <tissue evidence="1">Shoot tissue taken approximately 20 cm above the soil surface</tissue>
    </source>
</reference>